<evidence type="ECO:0000256" key="2">
    <source>
        <dbReference type="ARBA" id="ARBA00001962"/>
    </source>
</evidence>
<comment type="function">
    <text evidence="12">Involved in the synthesis of autoinducer 2 (AI-2) which is secreted by bacteria and is used to communicate both the cell density and the metabolic potential of the environment. The regulation of gene expression in response to changes in cell density is called quorum sensing. Catalyzes the transformation of S-ribosylhomocysteine (RHC) to homocysteine (HC) and 4,5-dihydroxy-2,3-pentadione (DPD).</text>
</comment>
<dbReference type="GO" id="GO:0005506">
    <property type="term" value="F:iron ion binding"/>
    <property type="evidence" value="ECO:0007669"/>
    <property type="project" value="InterPro"/>
</dbReference>
<dbReference type="Gene3D" id="3.30.1360.80">
    <property type="entry name" value="S-ribosylhomocysteinase (LuxS)"/>
    <property type="match status" value="1"/>
</dbReference>
<comment type="subunit">
    <text evidence="4">Homodimer.</text>
</comment>
<dbReference type="AlphaFoldDB" id="A0A3S0QRW5"/>
<keyword evidence="11" id="KW-0456">Lyase</keyword>
<evidence type="ECO:0000256" key="3">
    <source>
        <dbReference type="ARBA" id="ARBA00007311"/>
    </source>
</evidence>
<dbReference type="InterPro" id="IPR011249">
    <property type="entry name" value="Metalloenz_LuxS/M16"/>
</dbReference>
<comment type="similarity">
    <text evidence="3">Belongs to the LuxS family.</text>
</comment>
<feature type="region of interest" description="Disordered" evidence="15">
    <location>
        <begin position="1"/>
        <end position="20"/>
    </location>
</feature>
<evidence type="ECO:0000256" key="9">
    <source>
        <dbReference type="ARBA" id="ARBA00022929"/>
    </source>
</evidence>
<evidence type="ECO:0000256" key="5">
    <source>
        <dbReference type="ARBA" id="ARBA00012240"/>
    </source>
</evidence>
<accession>A0A3S0QRW5</accession>
<dbReference type="EMBL" id="RXHI01000011">
    <property type="protein sequence ID" value="RUA22721.1"/>
    <property type="molecule type" value="Genomic_DNA"/>
</dbReference>
<evidence type="ECO:0000256" key="12">
    <source>
        <dbReference type="ARBA" id="ARBA00024654"/>
    </source>
</evidence>
<comment type="catalytic activity">
    <reaction evidence="1">
        <text>S-(5-deoxy-D-ribos-5-yl)-L-homocysteine = (S)-4,5-dihydroxypentane-2,3-dione + L-homocysteine</text>
        <dbReference type="Rhea" id="RHEA:17753"/>
        <dbReference type="ChEBI" id="CHEBI:29484"/>
        <dbReference type="ChEBI" id="CHEBI:58195"/>
        <dbReference type="ChEBI" id="CHEBI:58199"/>
        <dbReference type="EC" id="4.4.1.21"/>
    </reaction>
</comment>
<evidence type="ECO:0000256" key="6">
    <source>
        <dbReference type="ARBA" id="ARBA00015130"/>
    </source>
</evidence>
<evidence type="ECO:0000256" key="14">
    <source>
        <dbReference type="ARBA" id="ARBA00031777"/>
    </source>
</evidence>
<dbReference type="SUPFAM" id="SSF63411">
    <property type="entry name" value="LuxS/MPP-like metallohydrolase"/>
    <property type="match status" value="1"/>
</dbReference>
<proteinExistence type="inferred from homology"/>
<dbReference type="PANTHER" id="PTHR35799">
    <property type="entry name" value="S-RIBOSYLHOMOCYSTEINE LYASE"/>
    <property type="match status" value="1"/>
</dbReference>
<comment type="caution">
    <text evidence="16">The sequence shown here is derived from an EMBL/GenBank/DDBJ whole genome shotgun (WGS) entry which is preliminary data.</text>
</comment>
<gene>
    <name evidence="16" type="ORF">DSL92_04330</name>
</gene>
<keyword evidence="8" id="KW-0479">Metal-binding</keyword>
<keyword evidence="7" id="KW-0673">Quorum sensing</keyword>
<name>A0A3S0QRW5_9GAMM</name>
<dbReference type="GO" id="GO:0043768">
    <property type="term" value="F:S-ribosylhomocysteine lyase activity"/>
    <property type="evidence" value="ECO:0007669"/>
    <property type="project" value="UniProtKB-EC"/>
</dbReference>
<evidence type="ECO:0000256" key="15">
    <source>
        <dbReference type="SAM" id="MobiDB-lite"/>
    </source>
</evidence>
<organism evidence="16">
    <name type="scientific">Billgrantia gudaonensis</name>
    <dbReference type="NCBI Taxonomy" id="376427"/>
    <lineage>
        <taxon>Bacteria</taxon>
        <taxon>Pseudomonadati</taxon>
        <taxon>Pseudomonadota</taxon>
        <taxon>Gammaproteobacteria</taxon>
        <taxon>Oceanospirillales</taxon>
        <taxon>Halomonadaceae</taxon>
        <taxon>Billgrantia</taxon>
    </lineage>
</organism>
<dbReference type="GO" id="GO:0009372">
    <property type="term" value="P:quorum sensing"/>
    <property type="evidence" value="ECO:0007669"/>
    <property type="project" value="UniProtKB-KW"/>
</dbReference>
<evidence type="ECO:0000256" key="7">
    <source>
        <dbReference type="ARBA" id="ARBA00022654"/>
    </source>
</evidence>
<dbReference type="PRINTS" id="PR01487">
    <property type="entry name" value="LUXSPROTEIN"/>
</dbReference>
<dbReference type="Pfam" id="PF02664">
    <property type="entry name" value="LuxS"/>
    <property type="match status" value="1"/>
</dbReference>
<evidence type="ECO:0000313" key="16">
    <source>
        <dbReference type="EMBL" id="RUA22721.1"/>
    </source>
</evidence>
<dbReference type="InterPro" id="IPR003815">
    <property type="entry name" value="S-ribosylhomocysteinase"/>
</dbReference>
<evidence type="ECO:0000256" key="8">
    <source>
        <dbReference type="ARBA" id="ARBA00022723"/>
    </source>
</evidence>
<reference evidence="16" key="1">
    <citation type="submission" date="2018-12" db="EMBL/GenBank/DDBJ databases">
        <authorList>
            <person name="Jadhav K."/>
            <person name="Kushwaha B."/>
            <person name="Jadhav I."/>
        </authorList>
    </citation>
    <scope>NUCLEOTIDE SEQUENCE [LARGE SCALE GENOMIC DNA]</scope>
    <source>
        <strain evidence="16">SBS 10</strain>
    </source>
</reference>
<evidence type="ECO:0000256" key="1">
    <source>
        <dbReference type="ARBA" id="ARBA00000297"/>
    </source>
</evidence>
<dbReference type="EC" id="4.4.1.21" evidence="5"/>
<dbReference type="PANTHER" id="PTHR35799:SF1">
    <property type="entry name" value="S-RIBOSYLHOMOCYSTEINE LYASE"/>
    <property type="match status" value="1"/>
</dbReference>
<comment type="cofactor">
    <cofactor evidence="2">
        <name>Fe cation</name>
        <dbReference type="ChEBI" id="CHEBI:24875"/>
    </cofactor>
</comment>
<sequence>MRSASPPGPHGDAALHSLEPDGRTVAQPFRQGRRHQPMGCQTGFYVAMINHDDYDDVLQLLQNTLEDVLTADAVPACNEMQCGWAANHSLGAPRTSPADLLAKRAEVDSSLRRAGLTRSFDLVGLTDR</sequence>
<protein>
    <recommendedName>
        <fullName evidence="6">S-ribosylhomocysteine lyase</fullName>
        <ecNumber evidence="5">4.4.1.21</ecNumber>
    </recommendedName>
    <alternativeName>
        <fullName evidence="13">AI-2 synthesis protein</fullName>
    </alternativeName>
    <alternativeName>
        <fullName evidence="14">Autoinducer-2 production protein LuxS</fullName>
    </alternativeName>
</protein>
<dbReference type="InterPro" id="IPR037005">
    <property type="entry name" value="LuxS_sf"/>
</dbReference>
<evidence type="ECO:0000256" key="13">
    <source>
        <dbReference type="ARBA" id="ARBA00030600"/>
    </source>
</evidence>
<evidence type="ECO:0000256" key="10">
    <source>
        <dbReference type="ARBA" id="ARBA00023004"/>
    </source>
</evidence>
<evidence type="ECO:0000256" key="11">
    <source>
        <dbReference type="ARBA" id="ARBA00023239"/>
    </source>
</evidence>
<keyword evidence="9" id="KW-0071">Autoinducer synthesis</keyword>
<keyword evidence="10" id="KW-0408">Iron</keyword>
<evidence type="ECO:0000256" key="4">
    <source>
        <dbReference type="ARBA" id="ARBA00011738"/>
    </source>
</evidence>